<evidence type="ECO:0000256" key="6">
    <source>
        <dbReference type="SAM" id="Phobius"/>
    </source>
</evidence>
<feature type="transmembrane region" description="Helical" evidence="6">
    <location>
        <begin position="31"/>
        <end position="55"/>
    </location>
</feature>
<evidence type="ECO:0000256" key="1">
    <source>
        <dbReference type="ARBA" id="ARBA00004141"/>
    </source>
</evidence>
<comment type="caution">
    <text evidence="8">The sequence shown here is derived from an EMBL/GenBank/DDBJ whole genome shotgun (WGS) entry which is preliminary data.</text>
</comment>
<evidence type="ECO:0000256" key="5">
    <source>
        <dbReference type="ARBA" id="ARBA00038359"/>
    </source>
</evidence>
<dbReference type="Pfam" id="PF20684">
    <property type="entry name" value="Fung_rhodopsin"/>
    <property type="match status" value="1"/>
</dbReference>
<keyword evidence="3 6" id="KW-1133">Transmembrane helix</keyword>
<evidence type="ECO:0000256" key="4">
    <source>
        <dbReference type="ARBA" id="ARBA00023136"/>
    </source>
</evidence>
<dbReference type="AlphaFoldDB" id="A0A9W4U2N1"/>
<evidence type="ECO:0000256" key="2">
    <source>
        <dbReference type="ARBA" id="ARBA00022692"/>
    </source>
</evidence>
<sequence>MTPPVDPTNLAAMNAMLPPPTNRNDLGHGPLVMGVSWTFSALAIILVGVRFWLRIGIMAAKVQLEDWLMLLATVLNTACVSCLTVAFHYGFGKHDKSLLFSEAVNIAKWIWMSFTPGITCSIAARISIAVLLCRIFGIHKRLKWFLIFITVLQVGASIALALTSWLQIRPVQALWNPRIPHKAISSNVVARLGNVTGGLFALGDLAYVFGPVIAVSKLNMRLQRKIAIGTLLALSLFTMGCSIAKSVAARSGTQSTADKQYKSSLSLMWSVTEQTFVIMMGCAPTLGSLTKVKAISDMASSLGSLFKSRRSGTDGSGRITGDGYYELGASGKSANVSGVQSVETGKVRRTDAYTVEYERERERV</sequence>
<evidence type="ECO:0000256" key="3">
    <source>
        <dbReference type="ARBA" id="ARBA00022989"/>
    </source>
</evidence>
<dbReference type="EMBL" id="CAOQHR010000001">
    <property type="protein sequence ID" value="CAI6227256.1"/>
    <property type="molecule type" value="Genomic_DNA"/>
</dbReference>
<feature type="transmembrane region" description="Helical" evidence="6">
    <location>
        <begin position="188"/>
        <end position="214"/>
    </location>
</feature>
<organism evidence="8 9">
    <name type="scientific">Periconia digitata</name>
    <dbReference type="NCBI Taxonomy" id="1303443"/>
    <lineage>
        <taxon>Eukaryota</taxon>
        <taxon>Fungi</taxon>
        <taxon>Dikarya</taxon>
        <taxon>Ascomycota</taxon>
        <taxon>Pezizomycotina</taxon>
        <taxon>Dothideomycetes</taxon>
        <taxon>Pleosporomycetidae</taxon>
        <taxon>Pleosporales</taxon>
        <taxon>Massarineae</taxon>
        <taxon>Periconiaceae</taxon>
        <taxon>Periconia</taxon>
    </lineage>
</organism>
<comment type="subcellular location">
    <subcellularLocation>
        <location evidence="1">Membrane</location>
        <topology evidence="1">Multi-pass membrane protein</topology>
    </subcellularLocation>
</comment>
<reference evidence="8" key="1">
    <citation type="submission" date="2023-01" db="EMBL/GenBank/DDBJ databases">
        <authorList>
            <person name="Van Ghelder C."/>
            <person name="Rancurel C."/>
        </authorList>
    </citation>
    <scope>NUCLEOTIDE SEQUENCE</scope>
    <source>
        <strain evidence="8">CNCM I-4278</strain>
    </source>
</reference>
<evidence type="ECO:0000259" key="7">
    <source>
        <dbReference type="Pfam" id="PF20684"/>
    </source>
</evidence>
<dbReference type="OrthoDB" id="3934549at2759"/>
<feature type="transmembrane region" description="Helical" evidence="6">
    <location>
        <begin position="267"/>
        <end position="289"/>
    </location>
</feature>
<protein>
    <recommendedName>
        <fullName evidence="7">Rhodopsin domain-containing protein</fullName>
    </recommendedName>
</protein>
<dbReference type="InterPro" id="IPR052337">
    <property type="entry name" value="SAT4-like"/>
</dbReference>
<keyword evidence="2 6" id="KW-0812">Transmembrane</keyword>
<name>A0A9W4U2N1_9PLEO</name>
<feature type="domain" description="Rhodopsin" evidence="7">
    <location>
        <begin position="49"/>
        <end position="290"/>
    </location>
</feature>
<gene>
    <name evidence="8" type="ORF">PDIGIT_LOCUS76</name>
</gene>
<dbReference type="PANTHER" id="PTHR33048">
    <property type="entry name" value="PTH11-LIKE INTEGRAL MEMBRANE PROTEIN (AFU_ORTHOLOGUE AFUA_5G11245)"/>
    <property type="match status" value="1"/>
</dbReference>
<dbReference type="Proteomes" id="UP001152607">
    <property type="component" value="Unassembled WGS sequence"/>
</dbReference>
<comment type="similarity">
    <text evidence="5">Belongs to the SAT4 family.</text>
</comment>
<dbReference type="PANTHER" id="PTHR33048:SF155">
    <property type="entry name" value="INTEGRAL MEMBRANE PROTEIN"/>
    <property type="match status" value="1"/>
</dbReference>
<accession>A0A9W4U2N1</accession>
<feature type="transmembrane region" description="Helical" evidence="6">
    <location>
        <begin position="226"/>
        <end position="247"/>
    </location>
</feature>
<proteinExistence type="inferred from homology"/>
<evidence type="ECO:0000313" key="8">
    <source>
        <dbReference type="EMBL" id="CAI6227256.1"/>
    </source>
</evidence>
<keyword evidence="4 6" id="KW-0472">Membrane</keyword>
<dbReference type="InterPro" id="IPR049326">
    <property type="entry name" value="Rhodopsin_dom_fungi"/>
</dbReference>
<evidence type="ECO:0000313" key="9">
    <source>
        <dbReference type="Proteomes" id="UP001152607"/>
    </source>
</evidence>
<keyword evidence="9" id="KW-1185">Reference proteome</keyword>
<feature type="transmembrane region" description="Helical" evidence="6">
    <location>
        <begin position="144"/>
        <end position="168"/>
    </location>
</feature>
<dbReference type="GO" id="GO:0016020">
    <property type="term" value="C:membrane"/>
    <property type="evidence" value="ECO:0007669"/>
    <property type="project" value="UniProtKB-SubCell"/>
</dbReference>
<feature type="transmembrane region" description="Helical" evidence="6">
    <location>
        <begin position="67"/>
        <end position="89"/>
    </location>
</feature>
<feature type="transmembrane region" description="Helical" evidence="6">
    <location>
        <begin position="109"/>
        <end position="132"/>
    </location>
</feature>